<sequence length="131" mass="13967">MLANANLIDPWMQTIGLLSVPAGGSKDRGSGLNEGTPARHVDDTALHCVTVSLLDRPTSSTATISWRDSTCCCYGDQVWCASRARTEGVCAMSGRPIRRGDAVYKPRPCRAAPRNADAMILTSALDDATQT</sequence>
<evidence type="ECO:0000313" key="2">
    <source>
        <dbReference type="Proteomes" id="UP001629230"/>
    </source>
</evidence>
<comment type="caution">
    <text evidence="1">The sequence shown here is derived from an EMBL/GenBank/DDBJ whole genome shotgun (WGS) entry which is preliminary data.</text>
</comment>
<dbReference type="InterPro" id="IPR021769">
    <property type="entry name" value="DUF3331"/>
</dbReference>
<gene>
    <name evidence="1" type="ORF">PQR57_41370</name>
</gene>
<name>A0ABW9B6T5_9BURK</name>
<protein>
    <submittedName>
        <fullName evidence="1">DUF3331 domain-containing protein</fullName>
    </submittedName>
</protein>
<reference evidence="1 2" key="1">
    <citation type="journal article" date="2024" name="Chem. Sci.">
        <title>Discovery of megapolipeptins by genome mining of a Burkholderiales bacteria collection.</title>
        <authorList>
            <person name="Paulo B.S."/>
            <person name="Recchia M.J.J."/>
            <person name="Lee S."/>
            <person name="Fergusson C.H."/>
            <person name="Romanowski S.B."/>
            <person name="Hernandez A."/>
            <person name="Krull N."/>
            <person name="Liu D.Y."/>
            <person name="Cavanagh H."/>
            <person name="Bos A."/>
            <person name="Gray C.A."/>
            <person name="Murphy B.T."/>
            <person name="Linington R.G."/>
            <person name="Eustaquio A.S."/>
        </authorList>
    </citation>
    <scope>NUCLEOTIDE SEQUENCE [LARGE SCALE GENOMIC DNA]</scope>
    <source>
        <strain evidence="1 2">RL17-350-BIC-A</strain>
    </source>
</reference>
<keyword evidence="2" id="KW-1185">Reference proteome</keyword>
<dbReference type="Pfam" id="PF11811">
    <property type="entry name" value="DUF3331"/>
    <property type="match status" value="1"/>
</dbReference>
<dbReference type="EMBL" id="JAQQEZ010000059">
    <property type="protein sequence ID" value="MFM0007389.1"/>
    <property type="molecule type" value="Genomic_DNA"/>
</dbReference>
<organism evidence="1 2">
    <name type="scientific">Paraburkholderia dipogonis</name>
    <dbReference type="NCBI Taxonomy" id="1211383"/>
    <lineage>
        <taxon>Bacteria</taxon>
        <taxon>Pseudomonadati</taxon>
        <taxon>Pseudomonadota</taxon>
        <taxon>Betaproteobacteria</taxon>
        <taxon>Burkholderiales</taxon>
        <taxon>Burkholderiaceae</taxon>
        <taxon>Paraburkholderia</taxon>
    </lineage>
</organism>
<proteinExistence type="predicted"/>
<evidence type="ECO:0000313" key="1">
    <source>
        <dbReference type="EMBL" id="MFM0007389.1"/>
    </source>
</evidence>
<dbReference type="RefSeq" id="WP_408182024.1">
    <property type="nucleotide sequence ID" value="NZ_JAQQEZ010000059.1"/>
</dbReference>
<dbReference type="Proteomes" id="UP001629230">
    <property type="component" value="Unassembled WGS sequence"/>
</dbReference>
<accession>A0ABW9B6T5</accession>